<dbReference type="PANTHER" id="PTHR43781:SF1">
    <property type="entry name" value="SACCHAROPINE DEHYDROGENASE"/>
    <property type="match status" value="1"/>
</dbReference>
<dbReference type="Pfam" id="PF03435">
    <property type="entry name" value="Sacchrp_dh_NADP"/>
    <property type="match status" value="1"/>
</dbReference>
<keyword evidence="3" id="KW-1185">Reference proteome</keyword>
<reference evidence="2 3" key="1">
    <citation type="submission" date="2018-07" db="EMBL/GenBank/DDBJ databases">
        <title>Marsedoiliclastica nanhaica gen. nov. sp. nov., a novel marine hydrocarbonoclastic bacterium isolated from an in-situ enriched hydrocarbon-degrading consortium in deep-sea sediment.</title>
        <authorList>
            <person name="Dong C."/>
            <person name="Ma T."/>
            <person name="Liu R."/>
            <person name="Shao Z."/>
        </authorList>
    </citation>
    <scope>NUCLEOTIDE SEQUENCE [LARGE SCALE GENOMIC DNA]</scope>
    <source>
        <strain evidence="3">soil36-7</strain>
    </source>
</reference>
<dbReference type="InterPro" id="IPR005097">
    <property type="entry name" value="Sacchrp_dh_NADP-bd"/>
</dbReference>
<organism evidence="2 3">
    <name type="scientific">Hydrocarboniclastica marina</name>
    <dbReference type="NCBI Taxonomy" id="2259620"/>
    <lineage>
        <taxon>Bacteria</taxon>
        <taxon>Pseudomonadati</taxon>
        <taxon>Pseudomonadota</taxon>
        <taxon>Gammaproteobacteria</taxon>
        <taxon>Alteromonadales</taxon>
        <taxon>Alteromonadaceae</taxon>
        <taxon>Hydrocarboniclastica</taxon>
    </lineage>
</organism>
<evidence type="ECO:0000313" key="3">
    <source>
        <dbReference type="Proteomes" id="UP000298049"/>
    </source>
</evidence>
<dbReference type="EMBL" id="CP031093">
    <property type="protein sequence ID" value="QCF25365.1"/>
    <property type="molecule type" value="Genomic_DNA"/>
</dbReference>
<dbReference type="PANTHER" id="PTHR43781">
    <property type="entry name" value="SACCHAROPINE DEHYDROGENASE"/>
    <property type="match status" value="1"/>
</dbReference>
<gene>
    <name evidence="2" type="ORF">soil367_05145</name>
</gene>
<evidence type="ECO:0000313" key="2">
    <source>
        <dbReference type="EMBL" id="QCF25365.1"/>
    </source>
</evidence>
<feature type="domain" description="Saccharopine dehydrogenase NADP binding" evidence="1">
    <location>
        <begin position="4"/>
        <end position="121"/>
    </location>
</feature>
<protein>
    <recommendedName>
        <fullName evidence="1">Saccharopine dehydrogenase NADP binding domain-containing protein</fullName>
    </recommendedName>
</protein>
<name>A0A4P7XFB6_9ALTE</name>
<dbReference type="Gene3D" id="3.40.50.720">
    <property type="entry name" value="NAD(P)-binding Rossmann-like Domain"/>
    <property type="match status" value="1"/>
</dbReference>
<sequence>MAFMIYGANGYTGELIAREAVARGMKPILAGRSRAKIERLAGELNLECRVFDLGNPASIAEQLHGVTVVLLTAGPFSATSEPMVRACIEARAHYLDITGEIDVFEAVHRAHPDAQRAGVVLCPGVGFDVIPTDCVAAALKEAMPDATQLSLGFDTTVSLSPGTMKTTLESTPQGGRVRREGKIVRVPLAHDVRRIDFGRGERLAVAVPWGDVSTAFHTTGVPNVTVYVPASRLSVLGMKLGNVFGPLLAMSLVQRALMKLVPLLVKGPDEADRARMPAYVWGEAINARGERRTARVKTANGYTLTIPGALAVATFLLNNDAPAGFTTPSGLMGYGLLADLPGGGRIAIE</sequence>
<accession>A0A4P7XFB6</accession>
<dbReference type="KEGG" id="hmi:soil367_05145"/>
<dbReference type="RefSeq" id="WP_136547560.1">
    <property type="nucleotide sequence ID" value="NZ_CP031093.1"/>
</dbReference>
<dbReference type="SUPFAM" id="SSF51735">
    <property type="entry name" value="NAD(P)-binding Rossmann-fold domains"/>
    <property type="match status" value="1"/>
</dbReference>
<dbReference type="InterPro" id="IPR036291">
    <property type="entry name" value="NAD(P)-bd_dom_sf"/>
</dbReference>
<dbReference type="Proteomes" id="UP000298049">
    <property type="component" value="Chromosome"/>
</dbReference>
<proteinExistence type="predicted"/>
<dbReference type="AlphaFoldDB" id="A0A4P7XFB6"/>
<dbReference type="OrthoDB" id="4420885at2"/>
<evidence type="ECO:0000259" key="1">
    <source>
        <dbReference type="Pfam" id="PF03435"/>
    </source>
</evidence>